<reference evidence="2" key="1">
    <citation type="submission" date="2025-08" db="UniProtKB">
        <authorList>
            <consortium name="Ensembl"/>
        </authorList>
    </citation>
    <scope>IDENTIFICATION</scope>
</reference>
<sequence length="118" mass="13593">MRRSAAPSQLQGNSFKKPKFMPPGRSNPSLNEEITKRNLDIKLFEGAANKNTFLESQNDPRICSLNRLPTEESTREINHRANYSGKYSFEASALATLDPPHTVQTWMRRHRLVPVHYR</sequence>
<organism evidence="2 3">
    <name type="scientific">Propithecus coquereli</name>
    <name type="common">Coquerel's sifaka</name>
    <name type="synonym">Propithecus verreauxi coquereli</name>
    <dbReference type="NCBI Taxonomy" id="379532"/>
    <lineage>
        <taxon>Eukaryota</taxon>
        <taxon>Metazoa</taxon>
        <taxon>Chordata</taxon>
        <taxon>Craniata</taxon>
        <taxon>Vertebrata</taxon>
        <taxon>Euteleostomi</taxon>
        <taxon>Mammalia</taxon>
        <taxon>Eutheria</taxon>
        <taxon>Euarchontoglires</taxon>
        <taxon>Primates</taxon>
        <taxon>Strepsirrhini</taxon>
        <taxon>Lemuriformes</taxon>
        <taxon>Indriidae</taxon>
        <taxon>Propithecus</taxon>
    </lineage>
</organism>
<dbReference type="CTD" id="25788"/>
<evidence type="ECO:0000256" key="1">
    <source>
        <dbReference type="SAM" id="MobiDB-lite"/>
    </source>
</evidence>
<proteinExistence type="predicted"/>
<accession>A0A2K6GQB9</accession>
<protein>
    <submittedName>
        <fullName evidence="2">RAD54 homolog B</fullName>
    </submittedName>
</protein>
<dbReference type="AlphaFoldDB" id="A0A2K6GQB9"/>
<dbReference type="Proteomes" id="UP000233160">
    <property type="component" value="Unassembled WGS sequence"/>
</dbReference>
<feature type="compositionally biased region" description="Polar residues" evidence="1">
    <location>
        <begin position="1"/>
        <end position="14"/>
    </location>
</feature>
<dbReference type="GeneID" id="105809726"/>
<reference evidence="2" key="2">
    <citation type="submission" date="2025-09" db="UniProtKB">
        <authorList>
            <consortium name="Ensembl"/>
        </authorList>
    </citation>
    <scope>IDENTIFICATION</scope>
</reference>
<name>A0A2K6GQB9_PROCO</name>
<evidence type="ECO:0000313" key="2">
    <source>
        <dbReference type="Ensembl" id="ENSPCOP00000028425.1"/>
    </source>
</evidence>
<dbReference type="GeneTree" id="ENSGT00940000156966"/>
<dbReference type="Ensembl" id="ENSPCOT00000039330.1">
    <property type="protein sequence ID" value="ENSPCOP00000028425.1"/>
    <property type="gene ID" value="ENSPCOG00000026845.1"/>
</dbReference>
<feature type="region of interest" description="Disordered" evidence="1">
    <location>
        <begin position="1"/>
        <end position="32"/>
    </location>
</feature>
<dbReference type="RefSeq" id="XP_012499023.1">
    <property type="nucleotide sequence ID" value="XM_012643569.1"/>
</dbReference>
<gene>
    <name evidence="2" type="primary">RAD54B</name>
</gene>
<keyword evidence="3" id="KW-1185">Reference proteome</keyword>
<evidence type="ECO:0000313" key="3">
    <source>
        <dbReference type="Proteomes" id="UP000233160"/>
    </source>
</evidence>